<keyword evidence="3" id="KW-1185">Reference proteome</keyword>
<dbReference type="EMBL" id="CP093361">
    <property type="protein sequence ID" value="UQS87286.1"/>
    <property type="molecule type" value="Genomic_DNA"/>
</dbReference>
<evidence type="ECO:0000259" key="1">
    <source>
        <dbReference type="Pfam" id="PF03235"/>
    </source>
</evidence>
<sequence>MDFREKVNPTVQSIADLFRDNRYRIPSYQRGYSWGIDQITDLWDDLIEVANGERDSHFFGQLVTFFAHDNRQEIIDGQQRVTTSQILLAVIKNISNETKNEAKRGLNSDNDDTSDGFAESRQIFQQSDNALDNGDRLITSKSSDEDDVQAALVNLIKNGRQLDDKKTDNEAINNMWKAYDYFARQLNAEIKTLRINDRVNRLKKIFDAFFNRFYIVKVIAPNRQDAFTIFETLNSRGADLTASDIIKSHILSLFSTNPEKTDFASHKWNQIARTLGSQSKLINKFIRSYWMAKNGHITENKLYRVISKNLNTEPEATAFLNESTNLVSLYAALIDNHEYFLDERINRILDILSKTHFTLYYPIVLALEHAKLSNDTVLRVLNKVLSVFTRYRLICDKTTNTLENAFSNVAIKIWHGDLQSAEDIVAELNQYNVSDAEVASAFSTLQKDGGLKGPKRWVLNYLLASIYFESFNLFENADEMYRTVFTNGIYSPLRINDEIEYPELRNAIGNWTIIEKNLIPGKKAATNLNAIVKVLAKSKLSINGQIADHIIDNKKRWKQTDILERQRQLGTDVPIIWH</sequence>
<dbReference type="RefSeq" id="WP_260117088.1">
    <property type="nucleotide sequence ID" value="NZ_CP093361.1"/>
</dbReference>
<dbReference type="InterPro" id="IPR004919">
    <property type="entry name" value="GmrSD_N"/>
</dbReference>
<feature type="domain" description="GmrSD restriction endonucleases N-terminal" evidence="1">
    <location>
        <begin position="14"/>
        <end position="250"/>
    </location>
</feature>
<dbReference type="Proteomes" id="UP000831181">
    <property type="component" value="Chromosome"/>
</dbReference>
<name>A0A976X676_9LACO</name>
<evidence type="ECO:0000313" key="2">
    <source>
        <dbReference type="EMBL" id="UQS87286.1"/>
    </source>
</evidence>
<dbReference type="PANTHER" id="PTHR35149">
    <property type="entry name" value="SLL5132 PROTEIN"/>
    <property type="match status" value="1"/>
</dbReference>
<gene>
    <name evidence="2" type="ORF">MOO44_03775</name>
</gene>
<accession>A0A976X676</accession>
<dbReference type="KEGG" id="lbe:MOO44_03775"/>
<dbReference type="AlphaFoldDB" id="A0A976X676"/>
<organism evidence="2 3">
    <name type="scientific">Nicoliella spurrieriana</name>
    <dbReference type="NCBI Taxonomy" id="2925830"/>
    <lineage>
        <taxon>Bacteria</taxon>
        <taxon>Bacillati</taxon>
        <taxon>Bacillota</taxon>
        <taxon>Bacilli</taxon>
        <taxon>Lactobacillales</taxon>
        <taxon>Lactobacillaceae</taxon>
        <taxon>Nicoliella</taxon>
    </lineage>
</organism>
<evidence type="ECO:0000313" key="3">
    <source>
        <dbReference type="Proteomes" id="UP000831181"/>
    </source>
</evidence>
<dbReference type="Pfam" id="PF03235">
    <property type="entry name" value="GmrSD_N"/>
    <property type="match status" value="1"/>
</dbReference>
<dbReference type="PANTHER" id="PTHR35149:SF2">
    <property type="entry name" value="DUF262 DOMAIN-CONTAINING PROTEIN"/>
    <property type="match status" value="1"/>
</dbReference>
<proteinExistence type="predicted"/>
<reference evidence="2" key="1">
    <citation type="journal article" date="2022" name="Int. J. Syst. Evol. Microbiol.">
        <title>Apilactobacillus apisilvae sp. nov., Nicolia spurrieriana gen. nov. sp. nov., Bombilactobacillus folatiphilus sp. nov. and Bombilactobacillus thymidiniphilus sp. nov., four new lactic acid bacterial isolates from stingless bees Tetragonula carbonaria and Austroplebeia australis.</title>
        <authorList>
            <person name="Oliphant S.A."/>
            <person name="Watson-Haigh N.S."/>
            <person name="Sumby K.M."/>
            <person name="Gardner J."/>
            <person name="Groom S."/>
            <person name="Jiranek V."/>
        </authorList>
    </citation>
    <scope>NUCLEOTIDE SEQUENCE</scope>
    <source>
        <strain evidence="2">SGEP1_A5</strain>
    </source>
</reference>
<protein>
    <submittedName>
        <fullName evidence="2">DUF262 domain-containing protein</fullName>
    </submittedName>
</protein>